<proteinExistence type="predicted"/>
<dbReference type="AlphaFoldDB" id="A0A495V505"/>
<name>A0A495V505_9GAMM</name>
<organism evidence="1 2">
    <name type="scientific">Thiocapsa rosea</name>
    <dbReference type="NCBI Taxonomy" id="69360"/>
    <lineage>
        <taxon>Bacteria</taxon>
        <taxon>Pseudomonadati</taxon>
        <taxon>Pseudomonadota</taxon>
        <taxon>Gammaproteobacteria</taxon>
        <taxon>Chromatiales</taxon>
        <taxon>Chromatiaceae</taxon>
        <taxon>Thiocapsa</taxon>
    </lineage>
</organism>
<gene>
    <name evidence="1" type="ORF">BDD21_1871</name>
</gene>
<dbReference type="EMBL" id="RBXL01000001">
    <property type="protein sequence ID" value="RKT44486.1"/>
    <property type="molecule type" value="Genomic_DNA"/>
</dbReference>
<dbReference type="SUPFAM" id="SSF53448">
    <property type="entry name" value="Nucleotide-diphospho-sugar transferases"/>
    <property type="match status" value="1"/>
</dbReference>
<dbReference type="RefSeq" id="WP_120796926.1">
    <property type="nucleotide sequence ID" value="NZ_RBXL01000001.1"/>
</dbReference>
<evidence type="ECO:0000313" key="2">
    <source>
        <dbReference type="Proteomes" id="UP000274556"/>
    </source>
</evidence>
<sequence>MSETHCFTSASFAYLDRVRVLGETLRRHHPEWTFWLCLSDREPAGFIFDIAREPIDHVVRLEDLGIADMKRWIFDHDVVELCTAVKGPMLCRLLELGADKVVYLDPDIALFGDLHDVEALLDRHDVLLTPHQLEPDSEHQTIVDNEIGSLKHGIYNLGFLAVVNTAEGCRFAEWWRDRLLEFCFDDIPNGVFTDQRWCDLAPAFFAGTYVLRDPGYNVASWNLSRRPISIGEDGKIYAADQPLRFFHFTKINGAGETMLERYAGGRVAVFELMHWYRSRLAANAPTGLPLGWWAYGSYSDGSPIQRKHRLAYRARPDLRDRYPDPFTAGPNSLAAHFAAAEP</sequence>
<dbReference type="Proteomes" id="UP000274556">
    <property type="component" value="Unassembled WGS sequence"/>
</dbReference>
<evidence type="ECO:0000313" key="1">
    <source>
        <dbReference type="EMBL" id="RKT44486.1"/>
    </source>
</evidence>
<accession>A0A495V505</accession>
<dbReference type="Gene3D" id="3.90.550.10">
    <property type="entry name" value="Spore Coat Polysaccharide Biosynthesis Protein SpsA, Chain A"/>
    <property type="match status" value="1"/>
</dbReference>
<dbReference type="InterPro" id="IPR029044">
    <property type="entry name" value="Nucleotide-diphossugar_trans"/>
</dbReference>
<evidence type="ECO:0008006" key="3">
    <source>
        <dbReference type="Google" id="ProtNLM"/>
    </source>
</evidence>
<keyword evidence="2" id="KW-1185">Reference proteome</keyword>
<comment type="caution">
    <text evidence="1">The sequence shown here is derived from an EMBL/GenBank/DDBJ whole genome shotgun (WGS) entry which is preliminary data.</text>
</comment>
<dbReference type="OrthoDB" id="9801954at2"/>
<protein>
    <recommendedName>
        <fullName evidence="3">Glycosyl transferase</fullName>
    </recommendedName>
</protein>
<reference evidence="1 2" key="1">
    <citation type="submission" date="2018-10" db="EMBL/GenBank/DDBJ databases">
        <title>Genomic Encyclopedia of Archaeal and Bacterial Type Strains, Phase II (KMG-II): from individual species to whole genera.</title>
        <authorList>
            <person name="Goeker M."/>
        </authorList>
    </citation>
    <scope>NUCLEOTIDE SEQUENCE [LARGE SCALE GENOMIC DNA]</scope>
    <source>
        <strain evidence="1 2">DSM 235</strain>
    </source>
</reference>